<dbReference type="PANTHER" id="PTHR12281:SF31">
    <property type="entry name" value="DCN1-LIKE PROTEIN 3"/>
    <property type="match status" value="1"/>
</dbReference>
<dbReference type="OrthoDB" id="27198at2759"/>
<evidence type="ECO:0000313" key="4">
    <source>
        <dbReference type="EMBL" id="KAF2238794.1"/>
    </source>
</evidence>
<proteinExistence type="predicted"/>
<dbReference type="GO" id="GO:0097602">
    <property type="term" value="F:cullin family protein binding"/>
    <property type="evidence" value="ECO:0007669"/>
    <property type="project" value="TreeGrafter"/>
</dbReference>
<keyword evidence="1" id="KW-0833">Ubl conjugation pathway</keyword>
<dbReference type="EMBL" id="ML991774">
    <property type="protein sequence ID" value="KAF2238794.1"/>
    <property type="molecule type" value="Genomic_DNA"/>
</dbReference>
<dbReference type="Pfam" id="PF03556">
    <property type="entry name" value="Cullin_binding"/>
    <property type="match status" value="1"/>
</dbReference>
<name>A0A6A6HKY1_VIRVR</name>
<evidence type="ECO:0000256" key="2">
    <source>
        <dbReference type="RuleBase" id="RU410713"/>
    </source>
</evidence>
<evidence type="ECO:0000256" key="1">
    <source>
        <dbReference type="ARBA" id="ARBA00022786"/>
    </source>
</evidence>
<gene>
    <name evidence="4" type="ORF">EV356DRAFT_504107</name>
</gene>
<dbReference type="GO" id="GO:0032182">
    <property type="term" value="F:ubiquitin-like protein binding"/>
    <property type="evidence" value="ECO:0007669"/>
    <property type="project" value="TreeGrafter"/>
</dbReference>
<dbReference type="Pfam" id="PF14555">
    <property type="entry name" value="UBA_4"/>
    <property type="match status" value="1"/>
</dbReference>
<accession>A0A6A6HKY1</accession>
<feature type="domain" description="DCUN1" evidence="3">
    <location>
        <begin position="56"/>
        <end position="259"/>
    </location>
</feature>
<dbReference type="Gene3D" id="1.10.8.10">
    <property type="entry name" value="DNA helicase RuvA subunit, C-terminal domain"/>
    <property type="match status" value="1"/>
</dbReference>
<dbReference type="GO" id="GO:0045116">
    <property type="term" value="P:protein neddylation"/>
    <property type="evidence" value="ECO:0007669"/>
    <property type="project" value="TreeGrafter"/>
</dbReference>
<dbReference type="Gene3D" id="1.10.238.200">
    <property type="entry name" value="Cullin, PONY binding domain"/>
    <property type="match status" value="1"/>
</dbReference>
<sequence length="275" mass="31448">MPAAYTATQKAAISQFTNITQADNKTAARVLRSHNWNLEVAVNEHLEHGGPPQNAPLRAGLGKLFDKYRDNKAEPDLVGPEGTMKYFQDIGVDLEGVDVLIASELLKCEILGELKRQNFIDGWASTNADTIPKQKSLLAARKQSLTTPTSRPLFHAIYKHTFTIARQSTSQKVVPLEFALTNWRTLFSSPSIEWRTESTPWLDYWCDFLEARWKKSVNRDMWEQTYQFFEQTMQDESMDWYSEEGAWPSVIDEFVTFVREEKRGGEGQAGEMDVE</sequence>
<comment type="function">
    <text evidence="2">Neddylation of cullins play an essential role in the regulation of SCF-type complexes activity.</text>
</comment>
<dbReference type="GO" id="GO:0031624">
    <property type="term" value="F:ubiquitin conjugating enzyme binding"/>
    <property type="evidence" value="ECO:0007669"/>
    <property type="project" value="TreeGrafter"/>
</dbReference>
<dbReference type="InterPro" id="IPR005176">
    <property type="entry name" value="PONY_dom"/>
</dbReference>
<dbReference type="PANTHER" id="PTHR12281">
    <property type="entry name" value="RP42 RELATED"/>
    <property type="match status" value="1"/>
</dbReference>
<protein>
    <recommendedName>
        <fullName evidence="2">Defective in cullin neddylation protein</fullName>
    </recommendedName>
</protein>
<dbReference type="Proteomes" id="UP000800092">
    <property type="component" value="Unassembled WGS sequence"/>
</dbReference>
<evidence type="ECO:0000313" key="5">
    <source>
        <dbReference type="Proteomes" id="UP000800092"/>
    </source>
</evidence>
<dbReference type="InterPro" id="IPR009060">
    <property type="entry name" value="UBA-like_sf"/>
</dbReference>
<dbReference type="GO" id="GO:0000151">
    <property type="term" value="C:ubiquitin ligase complex"/>
    <property type="evidence" value="ECO:0007669"/>
    <property type="project" value="TreeGrafter"/>
</dbReference>
<dbReference type="AlphaFoldDB" id="A0A6A6HKY1"/>
<evidence type="ECO:0000259" key="3">
    <source>
        <dbReference type="PROSITE" id="PS51229"/>
    </source>
</evidence>
<dbReference type="PROSITE" id="PS51229">
    <property type="entry name" value="DCUN1"/>
    <property type="match status" value="1"/>
</dbReference>
<dbReference type="InterPro" id="IPR014764">
    <property type="entry name" value="DCN-prot"/>
</dbReference>
<keyword evidence="5" id="KW-1185">Reference proteome</keyword>
<reference evidence="4" key="1">
    <citation type="journal article" date="2020" name="Stud. Mycol.">
        <title>101 Dothideomycetes genomes: a test case for predicting lifestyles and emergence of pathogens.</title>
        <authorList>
            <person name="Haridas S."/>
            <person name="Albert R."/>
            <person name="Binder M."/>
            <person name="Bloem J."/>
            <person name="Labutti K."/>
            <person name="Salamov A."/>
            <person name="Andreopoulos B."/>
            <person name="Baker S."/>
            <person name="Barry K."/>
            <person name="Bills G."/>
            <person name="Bluhm B."/>
            <person name="Cannon C."/>
            <person name="Castanera R."/>
            <person name="Culley D."/>
            <person name="Daum C."/>
            <person name="Ezra D."/>
            <person name="Gonzalez J."/>
            <person name="Henrissat B."/>
            <person name="Kuo A."/>
            <person name="Liang C."/>
            <person name="Lipzen A."/>
            <person name="Lutzoni F."/>
            <person name="Magnuson J."/>
            <person name="Mondo S."/>
            <person name="Nolan M."/>
            <person name="Ohm R."/>
            <person name="Pangilinan J."/>
            <person name="Park H.-J."/>
            <person name="Ramirez L."/>
            <person name="Alfaro M."/>
            <person name="Sun H."/>
            <person name="Tritt A."/>
            <person name="Yoshinaga Y."/>
            <person name="Zwiers L.-H."/>
            <person name="Turgeon B."/>
            <person name="Goodwin S."/>
            <person name="Spatafora J."/>
            <person name="Crous P."/>
            <person name="Grigoriev I."/>
        </authorList>
    </citation>
    <scope>NUCLEOTIDE SEQUENCE</scope>
    <source>
        <strain evidence="4">Tuck. ex Michener</strain>
    </source>
</reference>
<dbReference type="Gene3D" id="1.10.238.10">
    <property type="entry name" value="EF-hand"/>
    <property type="match status" value="1"/>
</dbReference>
<organism evidence="4 5">
    <name type="scientific">Viridothelium virens</name>
    <name type="common">Speckled blister lichen</name>
    <name type="synonym">Trypethelium virens</name>
    <dbReference type="NCBI Taxonomy" id="1048519"/>
    <lineage>
        <taxon>Eukaryota</taxon>
        <taxon>Fungi</taxon>
        <taxon>Dikarya</taxon>
        <taxon>Ascomycota</taxon>
        <taxon>Pezizomycotina</taxon>
        <taxon>Dothideomycetes</taxon>
        <taxon>Dothideomycetes incertae sedis</taxon>
        <taxon>Trypetheliales</taxon>
        <taxon>Trypetheliaceae</taxon>
        <taxon>Viridothelium</taxon>
    </lineage>
</organism>
<dbReference type="InterPro" id="IPR042460">
    <property type="entry name" value="DCN1-like_PONY"/>
</dbReference>
<dbReference type="SUPFAM" id="SSF46934">
    <property type="entry name" value="UBA-like"/>
    <property type="match status" value="1"/>
</dbReference>